<evidence type="ECO:0000256" key="3">
    <source>
        <dbReference type="ARBA" id="ARBA00009381"/>
    </source>
</evidence>
<evidence type="ECO:0000256" key="8">
    <source>
        <dbReference type="ARBA" id="ARBA00047417"/>
    </source>
</evidence>
<keyword evidence="6 11" id="KW-0865">Zymogen</keyword>
<protein>
    <recommendedName>
        <fullName evidence="11">Glutathione hydrolase proenzyme</fullName>
        <ecNumber evidence="11">2.3.2.2</ecNumber>
        <ecNumber evidence="11">3.4.19.13</ecNumber>
    </recommendedName>
    <component>
        <recommendedName>
            <fullName evidence="11">Glutathione hydrolase large chain</fullName>
        </recommendedName>
    </component>
    <component>
        <recommendedName>
            <fullName evidence="11">Glutathione hydrolase small chain</fullName>
        </recommendedName>
    </component>
</protein>
<keyword evidence="11" id="KW-0317">Glutathione biosynthesis</keyword>
<keyword evidence="5 11" id="KW-0378">Hydrolase</keyword>
<dbReference type="Pfam" id="PF01019">
    <property type="entry name" value="G_glu_transpept"/>
    <property type="match status" value="1"/>
</dbReference>
<proteinExistence type="inferred from homology"/>
<comment type="subunit">
    <text evidence="11">This enzyme consists of two polypeptide chains, which are synthesized in precursor form from a single polypeptide.</text>
</comment>
<dbReference type="Proteomes" id="UP000249254">
    <property type="component" value="Unassembled WGS sequence"/>
</dbReference>
<dbReference type="NCBIfam" id="TIGR00066">
    <property type="entry name" value="g_glut_trans"/>
    <property type="match status" value="1"/>
</dbReference>
<comment type="catalytic activity">
    <reaction evidence="1 11">
        <text>an S-substituted glutathione + H2O = an S-substituted L-cysteinylglycine + L-glutamate</text>
        <dbReference type="Rhea" id="RHEA:59468"/>
        <dbReference type="ChEBI" id="CHEBI:15377"/>
        <dbReference type="ChEBI" id="CHEBI:29985"/>
        <dbReference type="ChEBI" id="CHEBI:90779"/>
        <dbReference type="ChEBI" id="CHEBI:143103"/>
        <dbReference type="EC" id="3.4.19.13"/>
    </reaction>
</comment>
<evidence type="ECO:0000313" key="13">
    <source>
        <dbReference type="EMBL" id="RAK53030.1"/>
    </source>
</evidence>
<dbReference type="Gene3D" id="1.10.246.130">
    <property type="match status" value="1"/>
</dbReference>
<comment type="similarity">
    <text evidence="3 11">Belongs to the gamma-glutamyltransferase family.</text>
</comment>
<dbReference type="InterPro" id="IPR043138">
    <property type="entry name" value="GGT_lsub"/>
</dbReference>
<dbReference type="PANTHER" id="PTHR43199:SF1">
    <property type="entry name" value="GLUTATHIONE HYDROLASE PROENZYME"/>
    <property type="match status" value="1"/>
</dbReference>
<dbReference type="InterPro" id="IPR029055">
    <property type="entry name" value="Ntn_hydrolases_N"/>
</dbReference>
<evidence type="ECO:0000256" key="1">
    <source>
        <dbReference type="ARBA" id="ARBA00001049"/>
    </source>
</evidence>
<dbReference type="InterPro" id="IPR043137">
    <property type="entry name" value="GGT_ssub_C"/>
</dbReference>
<name>A0A328AEC4_9CAUL</name>
<feature type="binding site" evidence="10">
    <location>
        <position position="505"/>
    </location>
    <ligand>
        <name>L-glutamate</name>
        <dbReference type="ChEBI" id="CHEBI:29985"/>
    </ligand>
</feature>
<sequence>MTVTPVRTRASSAWPTPRPGTSVIRLRAPGDAPPSDRSILQDLARREVCCPRAHTLKVTLPQVRSCLNVSSYRRLLPFALAGLLAACATSPAPQTPIAAAPAPTAASQEGLAPHAMVAAANPMAVEAGLKVLKAGGSAVDAAVAVQAVLGLVEPQSSGLGGGSFMVFYDAGTKKVTAYNGRETAPAGATPDMFLTPDGRPMDRGAAMTSGRSAGVPGAIAMLSLAQKEHGKLPWSQLFGEAERLADQGFPVPGRMAMSAASPYPQAKTPDAVAYFTKPDGTKVKQGDIMRNPAYAATVRKLAAEGPKALLEGPIAEQIVAKLHEGPVPGSMTLEDLKSYKPEESEALCRPYRVYVVCLPPAPSGGPAVLEALGILSHTDIGNHGPDDAQGWYLFTQASRLMYADRDRYIGDPDFVQVPTAGLLDPAYTAERAALIGPMAGPPPAPGKPKGAPNFGPDHTQEPGGTTHFVIVDADGNAVSMTTTVESIFGDGRMVGGFFLNNQLTDFSFSPTQADGTPAANAVAPRKRPRSAMSPAIVLDRQGRFVAAVGSPGGPAIVAYTLKALVGVIDWNLPMQQAISLPNVIASGSIYASEVDKMPPAVTEGLAAKGVKLTSGFGAEGSGLHGIMRTPKGLAGAADPRREGVARGF</sequence>
<dbReference type="GO" id="GO:0036374">
    <property type="term" value="F:glutathione hydrolase activity"/>
    <property type="evidence" value="ECO:0007669"/>
    <property type="project" value="UniProtKB-UniRule"/>
</dbReference>
<dbReference type="InterPro" id="IPR000101">
    <property type="entry name" value="GGT_peptidase"/>
</dbReference>
<accession>A0A328AEC4</accession>
<feature type="active site" description="Nucleophile" evidence="9">
    <location>
        <position position="465"/>
    </location>
</feature>
<dbReference type="PANTHER" id="PTHR43199">
    <property type="entry name" value="GLUTATHIONE HYDROLASE"/>
    <property type="match status" value="1"/>
</dbReference>
<dbReference type="OrthoDB" id="9781342at2"/>
<evidence type="ECO:0000256" key="10">
    <source>
        <dbReference type="PIRSR" id="PIRSR600101-2"/>
    </source>
</evidence>
<feature type="region of interest" description="Disordered" evidence="12">
    <location>
        <begin position="1"/>
        <end position="22"/>
    </location>
</feature>
<evidence type="ECO:0000256" key="9">
    <source>
        <dbReference type="PIRSR" id="PIRSR600101-1"/>
    </source>
</evidence>
<comment type="catalytic activity">
    <reaction evidence="8 11">
        <text>an N-terminal (5-L-glutamyl)-[peptide] + an alpha-amino acid = 5-L-glutamyl amino acid + an N-terminal L-alpha-aminoacyl-[peptide]</text>
        <dbReference type="Rhea" id="RHEA:23904"/>
        <dbReference type="Rhea" id="RHEA-COMP:9780"/>
        <dbReference type="Rhea" id="RHEA-COMP:9795"/>
        <dbReference type="ChEBI" id="CHEBI:77644"/>
        <dbReference type="ChEBI" id="CHEBI:78597"/>
        <dbReference type="ChEBI" id="CHEBI:78599"/>
        <dbReference type="ChEBI" id="CHEBI:78608"/>
        <dbReference type="EC" id="2.3.2.2"/>
    </reaction>
</comment>
<keyword evidence="4 11" id="KW-0808">Transferase</keyword>
<dbReference type="GO" id="GO:0006751">
    <property type="term" value="P:glutathione catabolic process"/>
    <property type="evidence" value="ECO:0007669"/>
    <property type="project" value="UniProtKB-UniRule"/>
</dbReference>
<comment type="pathway">
    <text evidence="11">Sulfur metabolism; glutathione metabolism.</text>
</comment>
<dbReference type="AlphaFoldDB" id="A0A328AEC4"/>
<dbReference type="EMBL" id="QFYQ01000001">
    <property type="protein sequence ID" value="RAK53030.1"/>
    <property type="molecule type" value="Genomic_DNA"/>
</dbReference>
<evidence type="ECO:0000256" key="6">
    <source>
        <dbReference type="ARBA" id="ARBA00023145"/>
    </source>
</evidence>
<dbReference type="GO" id="GO:0103068">
    <property type="term" value="F:leukotriene C4 gamma-glutamyl transferase activity"/>
    <property type="evidence" value="ECO:0007669"/>
    <property type="project" value="UniProtKB-EC"/>
</dbReference>
<dbReference type="PRINTS" id="PR01210">
    <property type="entry name" value="GGTRANSPTASE"/>
</dbReference>
<organism evidence="13 14">
    <name type="scientific">Phenylobacterium soli</name>
    <dbReference type="NCBI Taxonomy" id="2170551"/>
    <lineage>
        <taxon>Bacteria</taxon>
        <taxon>Pseudomonadati</taxon>
        <taxon>Pseudomonadota</taxon>
        <taxon>Alphaproteobacteria</taxon>
        <taxon>Caulobacterales</taxon>
        <taxon>Caulobacteraceae</taxon>
        <taxon>Phenylobacterium</taxon>
    </lineage>
</organism>
<comment type="PTM">
    <text evidence="11">Cleaved by autocatalysis into a large and a small subunit.</text>
</comment>
<dbReference type="EC" id="3.4.19.13" evidence="11"/>
<keyword evidence="7 11" id="KW-0012">Acyltransferase</keyword>
<dbReference type="Gene3D" id="3.60.20.40">
    <property type="match status" value="1"/>
</dbReference>
<comment type="catalytic activity">
    <reaction evidence="2 11">
        <text>glutathione + H2O = L-cysteinylglycine + L-glutamate</text>
        <dbReference type="Rhea" id="RHEA:28807"/>
        <dbReference type="ChEBI" id="CHEBI:15377"/>
        <dbReference type="ChEBI" id="CHEBI:29985"/>
        <dbReference type="ChEBI" id="CHEBI:57925"/>
        <dbReference type="ChEBI" id="CHEBI:61694"/>
        <dbReference type="EC" id="3.4.19.13"/>
    </reaction>
</comment>
<feature type="binding site" evidence="10">
    <location>
        <position position="181"/>
    </location>
    <ligand>
        <name>L-glutamate</name>
        <dbReference type="ChEBI" id="CHEBI:29985"/>
    </ligand>
</feature>
<comment type="caution">
    <text evidence="13">The sequence shown here is derived from an EMBL/GenBank/DDBJ whole genome shotgun (WGS) entry which is preliminary data.</text>
</comment>
<reference evidence="14" key="1">
    <citation type="submission" date="2018-05" db="EMBL/GenBank/DDBJ databases">
        <authorList>
            <person name="Li X."/>
        </authorList>
    </citation>
    <scope>NUCLEOTIDE SEQUENCE [LARGE SCALE GENOMIC DNA]</scope>
    <source>
        <strain evidence="14">LX32</strain>
    </source>
</reference>
<dbReference type="GO" id="GO:0006750">
    <property type="term" value="P:glutathione biosynthetic process"/>
    <property type="evidence" value="ECO:0007669"/>
    <property type="project" value="UniProtKB-KW"/>
</dbReference>
<keyword evidence="14" id="KW-1185">Reference proteome</keyword>
<feature type="binding site" evidence="10">
    <location>
        <position position="553"/>
    </location>
    <ligand>
        <name>L-glutamate</name>
        <dbReference type="ChEBI" id="CHEBI:29985"/>
    </ligand>
</feature>
<dbReference type="UniPathway" id="UPA00204"/>
<evidence type="ECO:0000256" key="4">
    <source>
        <dbReference type="ARBA" id="ARBA00022679"/>
    </source>
</evidence>
<feature type="compositionally biased region" description="Polar residues" evidence="12">
    <location>
        <begin position="1"/>
        <end position="14"/>
    </location>
</feature>
<evidence type="ECO:0000256" key="7">
    <source>
        <dbReference type="ARBA" id="ARBA00023315"/>
    </source>
</evidence>
<evidence type="ECO:0000256" key="11">
    <source>
        <dbReference type="RuleBase" id="RU368036"/>
    </source>
</evidence>
<evidence type="ECO:0000256" key="5">
    <source>
        <dbReference type="ARBA" id="ARBA00022801"/>
    </source>
</evidence>
<gene>
    <name evidence="13" type="primary">ggt</name>
    <name evidence="13" type="ORF">DJ017_00025</name>
</gene>
<dbReference type="SUPFAM" id="SSF56235">
    <property type="entry name" value="N-terminal nucleophile aminohydrolases (Ntn hydrolases)"/>
    <property type="match status" value="1"/>
</dbReference>
<evidence type="ECO:0000256" key="12">
    <source>
        <dbReference type="SAM" id="MobiDB-lite"/>
    </source>
</evidence>
<dbReference type="EC" id="2.3.2.2" evidence="11"/>
<evidence type="ECO:0000256" key="2">
    <source>
        <dbReference type="ARBA" id="ARBA00001089"/>
    </source>
</evidence>
<dbReference type="InterPro" id="IPR051792">
    <property type="entry name" value="GGT_bact"/>
</dbReference>
<evidence type="ECO:0000313" key="14">
    <source>
        <dbReference type="Proteomes" id="UP000249254"/>
    </source>
</evidence>